<proteinExistence type="predicted"/>
<reference evidence="1 2" key="1">
    <citation type="journal article" date="2019" name="G3 (Bethesda)">
        <title>Sequencing of a Wild Apple (Malus baccata) Genome Unravels the Differences Between Cultivated and Wild Apple Species Regarding Disease Resistance and Cold Tolerance.</title>
        <authorList>
            <person name="Chen X."/>
        </authorList>
    </citation>
    <scope>NUCLEOTIDE SEQUENCE [LARGE SCALE GENOMIC DNA]</scope>
    <source>
        <strain evidence="2">cv. Shandingzi</strain>
        <tissue evidence="1">Leaves</tissue>
    </source>
</reference>
<sequence length="63" mass="6682">MGVALRSGQNEPATEMRDIPLAMTKGTQATIIESTTESTPSASSVRELNLSDVFKTKNGPVLC</sequence>
<evidence type="ECO:0000313" key="2">
    <source>
        <dbReference type="Proteomes" id="UP000315295"/>
    </source>
</evidence>
<evidence type="ECO:0000313" key="1">
    <source>
        <dbReference type="EMBL" id="TQD81820.1"/>
    </source>
</evidence>
<accession>A0A540L5U0</accession>
<organism evidence="1 2">
    <name type="scientific">Malus baccata</name>
    <name type="common">Siberian crab apple</name>
    <name type="synonym">Pyrus baccata</name>
    <dbReference type="NCBI Taxonomy" id="106549"/>
    <lineage>
        <taxon>Eukaryota</taxon>
        <taxon>Viridiplantae</taxon>
        <taxon>Streptophyta</taxon>
        <taxon>Embryophyta</taxon>
        <taxon>Tracheophyta</taxon>
        <taxon>Spermatophyta</taxon>
        <taxon>Magnoliopsida</taxon>
        <taxon>eudicotyledons</taxon>
        <taxon>Gunneridae</taxon>
        <taxon>Pentapetalae</taxon>
        <taxon>rosids</taxon>
        <taxon>fabids</taxon>
        <taxon>Rosales</taxon>
        <taxon>Rosaceae</taxon>
        <taxon>Amygdaloideae</taxon>
        <taxon>Maleae</taxon>
        <taxon>Malus</taxon>
    </lineage>
</organism>
<name>A0A540L5U0_MALBA</name>
<protein>
    <submittedName>
        <fullName evidence="1">Uncharacterized protein</fullName>
    </submittedName>
</protein>
<comment type="caution">
    <text evidence="1">The sequence shown here is derived from an EMBL/GenBank/DDBJ whole genome shotgun (WGS) entry which is preliminary data.</text>
</comment>
<dbReference type="Proteomes" id="UP000315295">
    <property type="component" value="Unassembled WGS sequence"/>
</dbReference>
<dbReference type="AlphaFoldDB" id="A0A540L5U0"/>
<keyword evidence="2" id="KW-1185">Reference proteome</keyword>
<gene>
    <name evidence="1" type="ORF">C1H46_032631</name>
</gene>
<dbReference type="EMBL" id="VIEB01000749">
    <property type="protein sequence ID" value="TQD81820.1"/>
    <property type="molecule type" value="Genomic_DNA"/>
</dbReference>